<evidence type="ECO:0000256" key="8">
    <source>
        <dbReference type="ARBA" id="ARBA00030520"/>
    </source>
</evidence>
<reference evidence="12 13" key="1">
    <citation type="journal article" date="2013" name="BMC Genomics">
        <title>Genome sequencing and comparative genomics of honey bee microsporidia, Nosema apis reveal novel insights into host-parasite interactions.</title>
        <authorList>
            <person name="Chen Yp."/>
            <person name="Pettis J.S."/>
            <person name="Zhao Y."/>
            <person name="Liu X."/>
            <person name="Tallon L.J."/>
            <person name="Sadzewicz L.D."/>
            <person name="Li R."/>
            <person name="Zheng H."/>
            <person name="Huang S."/>
            <person name="Zhang X."/>
            <person name="Hamilton M.C."/>
            <person name="Pernal S.F."/>
            <person name="Melathopoulos A.P."/>
            <person name="Yan X."/>
            <person name="Evans J.D."/>
        </authorList>
    </citation>
    <scope>NUCLEOTIDE SEQUENCE [LARGE SCALE GENOMIC DNA]</scope>
    <source>
        <strain evidence="12 13">BRL 01</strain>
    </source>
</reference>
<dbReference type="VEuPathDB" id="MicrosporidiaDB:NAPIS_ORF00437"/>
<evidence type="ECO:0000256" key="5">
    <source>
        <dbReference type="ARBA" id="ARBA00022840"/>
    </source>
</evidence>
<dbReference type="InterPro" id="IPR002300">
    <property type="entry name" value="aa-tRNA-synth_Ia"/>
</dbReference>
<dbReference type="OrthoDB" id="10249672at2759"/>
<keyword evidence="13" id="KW-1185">Reference proteome</keyword>
<dbReference type="GO" id="GO:0004823">
    <property type="term" value="F:leucine-tRNA ligase activity"/>
    <property type="evidence" value="ECO:0007669"/>
    <property type="project" value="UniProtKB-EC"/>
</dbReference>
<dbReference type="Proteomes" id="UP000053780">
    <property type="component" value="Unassembled WGS sequence"/>
</dbReference>
<evidence type="ECO:0000256" key="6">
    <source>
        <dbReference type="ARBA" id="ARBA00022917"/>
    </source>
</evidence>
<evidence type="ECO:0000256" key="2">
    <source>
        <dbReference type="ARBA" id="ARBA00013164"/>
    </source>
</evidence>
<evidence type="ECO:0000256" key="9">
    <source>
        <dbReference type="ARBA" id="ARBA00047469"/>
    </source>
</evidence>
<evidence type="ECO:0000256" key="10">
    <source>
        <dbReference type="RuleBase" id="RU363035"/>
    </source>
</evidence>
<accession>T0MLV8</accession>
<evidence type="ECO:0000256" key="7">
    <source>
        <dbReference type="ARBA" id="ARBA00023146"/>
    </source>
</evidence>
<sequence length="870" mass="102640">MNNETPQKCTKLEYINSLELTKEKEVEIDERPKYFVTFPIPYMNGKLHLGHLFSISKADFMAHFKEMQGYNVLFPLSFHCTGMPISASAQKLKEELSGIKTDISTKEILQSLGFEDVTPFIDPIYWIKTFPGFCINSLKKFGANIDWRRSFITTDINKYFDSFVKWQFYKLKKLGYISFGKKHTIFCPKDKQTCLDHDRRKGENVKPIKIILCKIYCKNEILLIKLKNKGNPVKIILGENINLIKFKYKDKIYFTEEIIYNNIIFQVTGIQFIEKINISKELFSNMMFDKQLLNFEFVKNEIIIIKTENKLNKLYEHELKKLDEKEIASIDNLTIEEGEKFCQTDNFISIYIPEDEVISRSGSVCVVSLSDQWYIDYSNVEWKKKVKECFNLMECDIDTRSKLYEGVDWINKWGFSRSFGLGTRIPWDEQYLIDSLSDSDIYMTFYTFKHLLFEDLEGKIEKFPSAELCNEIWDFIFGFSILSKKLNKYKDILIKCKENFEFFYPVDLRVSGKDLIKNHLLFYVFNHVAIFDKKYWPKRIYTNGHLMLNSEKMSKSTGNFMTVDDVFEKYGVSATRMCLAVAGDTNEDANFVESNSNMFILKLFTLCKNIECRKNIKKHLSNQDILNLIGKTNIDQLFIEMLSLNITNTIFSYEIMKYSDVVKYGFFEILHFLTLYNNLKGDNDDLINFTYKVIVQLMYPIIPDLSRKLIKEYFNDDFTLPKPLVESNENLLAFRYVEDVAKKILTNKRAKESDNCIISVGKDYPTWKKQIMEYIDSLNVERNSNIKKDKECISKILEKTAFFSKNSEIKIKNANIFSMDYLLNPKKYKVNFEEFKVLKEYSFYIEKLTKKKIEIRIDLEQEPLNPKLIF</sequence>
<dbReference type="InterPro" id="IPR014729">
    <property type="entry name" value="Rossmann-like_a/b/a_fold"/>
</dbReference>
<keyword evidence="7 10" id="KW-0030">Aminoacyl-tRNA synthetase</keyword>
<dbReference type="PROSITE" id="PS00178">
    <property type="entry name" value="AA_TRNA_LIGASE_I"/>
    <property type="match status" value="1"/>
</dbReference>
<dbReference type="HOGENOM" id="CLU_004174_0_0_1"/>
<dbReference type="Pfam" id="PF00133">
    <property type="entry name" value="tRNA-synt_1"/>
    <property type="match status" value="1"/>
</dbReference>
<dbReference type="Gene3D" id="3.40.50.620">
    <property type="entry name" value="HUPs"/>
    <property type="match status" value="2"/>
</dbReference>
<dbReference type="SUPFAM" id="SSF52374">
    <property type="entry name" value="Nucleotidylyl transferase"/>
    <property type="match status" value="1"/>
</dbReference>
<dbReference type="EC" id="6.1.1.4" evidence="2"/>
<keyword evidence="3 10" id="KW-0436">Ligase</keyword>
<keyword evidence="5 10" id="KW-0067">ATP-binding</keyword>
<protein>
    <recommendedName>
        <fullName evidence="2">leucine--tRNA ligase</fullName>
        <ecNumber evidence="2">6.1.1.4</ecNumber>
    </recommendedName>
    <alternativeName>
        <fullName evidence="8">Leucyl-tRNA synthetase</fullName>
    </alternativeName>
</protein>
<dbReference type="PANTHER" id="PTHR45794:SF1">
    <property type="entry name" value="LEUCINE--TRNA LIGASE, CYTOPLASMIC"/>
    <property type="match status" value="1"/>
</dbReference>
<dbReference type="InterPro" id="IPR004493">
    <property type="entry name" value="Leu-tRNA-synth_Ia_arc/euk"/>
</dbReference>
<dbReference type="PANTHER" id="PTHR45794">
    <property type="entry name" value="LEUCYL-TRNA SYNTHETASE"/>
    <property type="match status" value="1"/>
</dbReference>
<evidence type="ECO:0000259" key="11">
    <source>
        <dbReference type="Pfam" id="PF00133"/>
    </source>
</evidence>
<dbReference type="EMBL" id="KE647054">
    <property type="protein sequence ID" value="EQB61990.1"/>
    <property type="molecule type" value="Genomic_DNA"/>
</dbReference>
<keyword evidence="4 10" id="KW-0547">Nucleotide-binding</keyword>
<comment type="catalytic activity">
    <reaction evidence="9">
        <text>tRNA(Leu) + L-leucine + ATP = L-leucyl-tRNA(Leu) + AMP + diphosphate</text>
        <dbReference type="Rhea" id="RHEA:11688"/>
        <dbReference type="Rhea" id="RHEA-COMP:9613"/>
        <dbReference type="Rhea" id="RHEA-COMP:9622"/>
        <dbReference type="ChEBI" id="CHEBI:30616"/>
        <dbReference type="ChEBI" id="CHEBI:33019"/>
        <dbReference type="ChEBI" id="CHEBI:57427"/>
        <dbReference type="ChEBI" id="CHEBI:78442"/>
        <dbReference type="ChEBI" id="CHEBI:78494"/>
        <dbReference type="ChEBI" id="CHEBI:456215"/>
        <dbReference type="EC" id="6.1.1.4"/>
    </reaction>
</comment>
<evidence type="ECO:0000313" key="13">
    <source>
        <dbReference type="Proteomes" id="UP000053780"/>
    </source>
</evidence>
<proteinExistence type="inferred from homology"/>
<organism evidence="12 13">
    <name type="scientific">Vairimorpha apis BRL 01</name>
    <dbReference type="NCBI Taxonomy" id="1037528"/>
    <lineage>
        <taxon>Eukaryota</taxon>
        <taxon>Fungi</taxon>
        <taxon>Fungi incertae sedis</taxon>
        <taxon>Microsporidia</taxon>
        <taxon>Nosematidae</taxon>
        <taxon>Vairimorpha</taxon>
    </lineage>
</organism>
<comment type="similarity">
    <text evidence="1 10">Belongs to the class-I aminoacyl-tRNA synthetase family.</text>
</comment>
<dbReference type="AlphaFoldDB" id="T0MLV8"/>
<evidence type="ECO:0000256" key="3">
    <source>
        <dbReference type="ARBA" id="ARBA00022598"/>
    </source>
</evidence>
<dbReference type="GO" id="GO:1903432">
    <property type="term" value="P:regulation of TORC1 signaling"/>
    <property type="evidence" value="ECO:0007669"/>
    <property type="project" value="EnsemblFungi"/>
</dbReference>
<dbReference type="GO" id="GO:0005524">
    <property type="term" value="F:ATP binding"/>
    <property type="evidence" value="ECO:0007669"/>
    <property type="project" value="UniProtKB-KW"/>
</dbReference>
<evidence type="ECO:0000256" key="1">
    <source>
        <dbReference type="ARBA" id="ARBA00005594"/>
    </source>
</evidence>
<name>T0MLV8_9MICR</name>
<evidence type="ECO:0000313" key="12">
    <source>
        <dbReference type="EMBL" id="EQB61990.1"/>
    </source>
</evidence>
<dbReference type="CDD" id="cd00812">
    <property type="entry name" value="LeuRS_core"/>
    <property type="match status" value="1"/>
</dbReference>
<dbReference type="GO" id="GO:0006429">
    <property type="term" value="P:leucyl-tRNA aminoacylation"/>
    <property type="evidence" value="ECO:0007669"/>
    <property type="project" value="EnsemblFungi"/>
</dbReference>
<feature type="domain" description="Aminoacyl-tRNA synthetase class Ia" evidence="11">
    <location>
        <begin position="28"/>
        <end position="590"/>
    </location>
</feature>
<keyword evidence="6 10" id="KW-0648">Protein biosynthesis</keyword>
<dbReference type="GO" id="GO:1990825">
    <property type="term" value="F:sequence-specific mRNA binding"/>
    <property type="evidence" value="ECO:0007669"/>
    <property type="project" value="EnsemblFungi"/>
</dbReference>
<evidence type="ECO:0000256" key="4">
    <source>
        <dbReference type="ARBA" id="ARBA00022741"/>
    </source>
</evidence>
<dbReference type="InterPro" id="IPR001412">
    <property type="entry name" value="aa-tRNA-synth_I_CS"/>
</dbReference>
<dbReference type="GO" id="GO:0005737">
    <property type="term" value="C:cytoplasm"/>
    <property type="evidence" value="ECO:0007669"/>
    <property type="project" value="EnsemblFungi"/>
</dbReference>
<gene>
    <name evidence="12" type="ORF">NAPIS_ORF00437</name>
</gene>